<proteinExistence type="predicted"/>
<feature type="region of interest" description="Disordered" evidence="1">
    <location>
        <begin position="1"/>
        <end position="26"/>
    </location>
</feature>
<evidence type="ECO:0000313" key="3">
    <source>
        <dbReference type="Proteomes" id="UP001196413"/>
    </source>
</evidence>
<reference evidence="2" key="1">
    <citation type="submission" date="2021-06" db="EMBL/GenBank/DDBJ databases">
        <title>Parelaphostrongylus tenuis whole genome reference sequence.</title>
        <authorList>
            <person name="Garwood T.J."/>
            <person name="Larsen P.A."/>
            <person name="Fountain-Jones N.M."/>
            <person name="Garbe J.R."/>
            <person name="Macchietto M.G."/>
            <person name="Kania S.A."/>
            <person name="Gerhold R.W."/>
            <person name="Richards J.E."/>
            <person name="Wolf T.M."/>
        </authorList>
    </citation>
    <scope>NUCLEOTIDE SEQUENCE</scope>
    <source>
        <strain evidence="2">MNPRO001-30</strain>
        <tissue evidence="2">Meninges</tissue>
    </source>
</reference>
<evidence type="ECO:0000313" key="2">
    <source>
        <dbReference type="EMBL" id="KAJ1357800.1"/>
    </source>
</evidence>
<keyword evidence="3" id="KW-1185">Reference proteome</keyword>
<dbReference type="AlphaFoldDB" id="A0AAD5MGX3"/>
<comment type="caution">
    <text evidence="2">The sequence shown here is derived from an EMBL/GenBank/DDBJ whole genome shotgun (WGS) entry which is preliminary data.</text>
</comment>
<gene>
    <name evidence="2" type="ORF">KIN20_016034</name>
</gene>
<evidence type="ECO:0000256" key="1">
    <source>
        <dbReference type="SAM" id="MobiDB-lite"/>
    </source>
</evidence>
<dbReference type="EMBL" id="JAHQIW010003239">
    <property type="protein sequence ID" value="KAJ1357800.1"/>
    <property type="molecule type" value="Genomic_DNA"/>
</dbReference>
<sequence>MLQKKPNVVHPPIVGDSPKAGGNHISRLPKTQSIVHHVQLGSDSGIDSQLITLLTIQNVFRCRESNPGLTGESRKS</sequence>
<name>A0AAD5MGX3_PARTN</name>
<organism evidence="2 3">
    <name type="scientific">Parelaphostrongylus tenuis</name>
    <name type="common">Meningeal worm</name>
    <dbReference type="NCBI Taxonomy" id="148309"/>
    <lineage>
        <taxon>Eukaryota</taxon>
        <taxon>Metazoa</taxon>
        <taxon>Ecdysozoa</taxon>
        <taxon>Nematoda</taxon>
        <taxon>Chromadorea</taxon>
        <taxon>Rhabditida</taxon>
        <taxon>Rhabditina</taxon>
        <taxon>Rhabditomorpha</taxon>
        <taxon>Strongyloidea</taxon>
        <taxon>Metastrongylidae</taxon>
        <taxon>Parelaphostrongylus</taxon>
    </lineage>
</organism>
<protein>
    <submittedName>
        <fullName evidence="2">Uncharacterized protein</fullName>
    </submittedName>
</protein>
<dbReference type="Proteomes" id="UP001196413">
    <property type="component" value="Unassembled WGS sequence"/>
</dbReference>
<accession>A0AAD5MGX3</accession>